<evidence type="ECO:0000313" key="7">
    <source>
        <dbReference type="Ensembl" id="ENSZALP00000000572.1"/>
    </source>
</evidence>
<dbReference type="GO" id="GO:0002250">
    <property type="term" value="P:adaptive immune response"/>
    <property type="evidence" value="ECO:0007669"/>
    <property type="project" value="UniProtKB-KW"/>
</dbReference>
<dbReference type="InterPro" id="IPR013783">
    <property type="entry name" value="Ig-like_fold"/>
</dbReference>
<keyword evidence="5" id="KW-1279">T cell receptor</keyword>
<keyword evidence="4" id="KW-0393">Immunoglobulin domain</keyword>
<reference evidence="7" key="2">
    <citation type="submission" date="2025-09" db="UniProtKB">
        <authorList>
            <consortium name="Ensembl"/>
        </authorList>
    </citation>
    <scope>IDENTIFICATION</scope>
</reference>
<proteinExistence type="predicted"/>
<dbReference type="Pfam" id="PF07686">
    <property type="entry name" value="V-set"/>
    <property type="match status" value="1"/>
</dbReference>
<keyword evidence="2" id="KW-1064">Adaptive immunity</keyword>
<dbReference type="AlphaFoldDB" id="A0A8D2M1C4"/>
<evidence type="ECO:0000256" key="1">
    <source>
        <dbReference type="ARBA" id="ARBA00022729"/>
    </source>
</evidence>
<keyword evidence="8" id="KW-1185">Reference proteome</keyword>
<sequence length="123" mass="14040">GEKQLTDCGLFLLSAAVTGQVALEQQPRRVTMQEGDEFTLECRMKGDRMSNCYMYWYRLGPQGSLEWIFREVGHYRDAFKNRFKARVQSYKNSFTLQILAAEQGDGATYYCGAEPPWSSSAAE</sequence>
<evidence type="ECO:0000259" key="6">
    <source>
        <dbReference type="PROSITE" id="PS50835"/>
    </source>
</evidence>
<reference evidence="7" key="1">
    <citation type="submission" date="2025-08" db="UniProtKB">
        <authorList>
            <consortium name="Ensembl"/>
        </authorList>
    </citation>
    <scope>IDENTIFICATION</scope>
</reference>
<feature type="domain" description="Ig-like" evidence="6">
    <location>
        <begin position="19"/>
        <end position="123"/>
    </location>
</feature>
<dbReference type="Proteomes" id="UP000694413">
    <property type="component" value="Unassembled WGS sequence"/>
</dbReference>
<keyword evidence="1" id="KW-0732">Signal</keyword>
<evidence type="ECO:0000256" key="2">
    <source>
        <dbReference type="ARBA" id="ARBA00023130"/>
    </source>
</evidence>
<dbReference type="InterPro" id="IPR051287">
    <property type="entry name" value="TCR_variable_region"/>
</dbReference>
<dbReference type="Ensembl" id="ENSZALT00000001042.1">
    <property type="protein sequence ID" value="ENSZALP00000000572.1"/>
    <property type="gene ID" value="ENSZALG00000000720.1"/>
</dbReference>
<keyword evidence="3" id="KW-0675">Receptor</keyword>
<evidence type="ECO:0000256" key="5">
    <source>
        <dbReference type="ARBA" id="ARBA00043266"/>
    </source>
</evidence>
<organism evidence="7 8">
    <name type="scientific">Zonotrichia albicollis</name>
    <name type="common">White-throated sparrow</name>
    <name type="synonym">Fringilla albicollis</name>
    <dbReference type="NCBI Taxonomy" id="44394"/>
    <lineage>
        <taxon>Eukaryota</taxon>
        <taxon>Metazoa</taxon>
        <taxon>Chordata</taxon>
        <taxon>Craniata</taxon>
        <taxon>Vertebrata</taxon>
        <taxon>Euteleostomi</taxon>
        <taxon>Archelosauria</taxon>
        <taxon>Archosauria</taxon>
        <taxon>Dinosauria</taxon>
        <taxon>Saurischia</taxon>
        <taxon>Theropoda</taxon>
        <taxon>Coelurosauria</taxon>
        <taxon>Aves</taxon>
        <taxon>Neognathae</taxon>
        <taxon>Neoaves</taxon>
        <taxon>Telluraves</taxon>
        <taxon>Australaves</taxon>
        <taxon>Passeriformes</taxon>
        <taxon>Passerellidae</taxon>
        <taxon>Zonotrichia</taxon>
    </lineage>
</organism>
<dbReference type="InterPro" id="IPR013106">
    <property type="entry name" value="Ig_V-set"/>
</dbReference>
<protein>
    <recommendedName>
        <fullName evidence="6">Ig-like domain-containing protein</fullName>
    </recommendedName>
</protein>
<dbReference type="SMART" id="SM00409">
    <property type="entry name" value="IG"/>
    <property type="match status" value="1"/>
</dbReference>
<dbReference type="InterPro" id="IPR036179">
    <property type="entry name" value="Ig-like_dom_sf"/>
</dbReference>
<dbReference type="GO" id="GO:0042101">
    <property type="term" value="C:T cell receptor complex"/>
    <property type="evidence" value="ECO:0007669"/>
    <property type="project" value="UniProtKB-KW"/>
</dbReference>
<dbReference type="PROSITE" id="PS50835">
    <property type="entry name" value="IG_LIKE"/>
    <property type="match status" value="1"/>
</dbReference>
<dbReference type="InterPro" id="IPR007110">
    <property type="entry name" value="Ig-like_dom"/>
</dbReference>
<evidence type="ECO:0000256" key="3">
    <source>
        <dbReference type="ARBA" id="ARBA00023170"/>
    </source>
</evidence>
<dbReference type="PANTHER" id="PTHR19367:SF42">
    <property type="entry name" value="T CELL RECEPTOR ALPHA VARIABLE 18"/>
    <property type="match status" value="1"/>
</dbReference>
<dbReference type="SUPFAM" id="SSF48726">
    <property type="entry name" value="Immunoglobulin"/>
    <property type="match status" value="1"/>
</dbReference>
<dbReference type="InterPro" id="IPR003599">
    <property type="entry name" value="Ig_sub"/>
</dbReference>
<keyword evidence="5" id="KW-0391">Immunity</keyword>
<evidence type="ECO:0000313" key="8">
    <source>
        <dbReference type="Proteomes" id="UP000694413"/>
    </source>
</evidence>
<dbReference type="SMART" id="SM00406">
    <property type="entry name" value="IGv"/>
    <property type="match status" value="1"/>
</dbReference>
<accession>A0A8D2M1C4</accession>
<name>A0A8D2M1C4_ZONAL</name>
<evidence type="ECO:0000256" key="4">
    <source>
        <dbReference type="ARBA" id="ARBA00023319"/>
    </source>
</evidence>
<dbReference type="PANTHER" id="PTHR19367">
    <property type="entry name" value="T-CELL RECEPTOR ALPHA CHAIN V REGION"/>
    <property type="match status" value="1"/>
</dbReference>
<dbReference type="Gene3D" id="2.60.40.10">
    <property type="entry name" value="Immunoglobulins"/>
    <property type="match status" value="1"/>
</dbReference>